<dbReference type="EMBL" id="CAFBNE010000143">
    <property type="protein sequence ID" value="CAB4967573.1"/>
    <property type="molecule type" value="Genomic_DNA"/>
</dbReference>
<proteinExistence type="predicted"/>
<dbReference type="AlphaFoldDB" id="A0A6J7LLH0"/>
<dbReference type="InterPro" id="IPR003615">
    <property type="entry name" value="HNH_nuc"/>
</dbReference>
<gene>
    <name evidence="2" type="ORF">UFOPK3772_02988</name>
</gene>
<sequence>MNHPSIRAVKQHRADGEPMCPPCAARLPHGKGGYDAWGCRCSTCSEAARNYRLAVPMDLKHPSTKAARAHSRAGEPLCSACLARAPHGSMSGYTAWYCRCELCRDAWSRKYESSKTTILRYQELYRDRGDNREKIRSRDRRFRMDNPELVRERQRTGRAMRRGRSDAEVAAAQDRLRPGGLKACRDCRDLQPLQDFYRDRLSPDGHMADCRTCDDKKRYGLSVAEYDEIIRATDGLCVYCGGPHEALDHVVPKLLGGADSPENLVPACRRCNGSKLASPLKEWWPRHLAEHLSGVPPIQTGKALGDLLAAHGLDTFLGQ</sequence>
<dbReference type="GO" id="GO:0008270">
    <property type="term" value="F:zinc ion binding"/>
    <property type="evidence" value="ECO:0007669"/>
    <property type="project" value="InterPro"/>
</dbReference>
<dbReference type="GO" id="GO:0003676">
    <property type="term" value="F:nucleic acid binding"/>
    <property type="evidence" value="ECO:0007669"/>
    <property type="project" value="InterPro"/>
</dbReference>
<reference evidence="2" key="1">
    <citation type="submission" date="2020-05" db="EMBL/GenBank/DDBJ databases">
        <authorList>
            <person name="Chiriac C."/>
            <person name="Salcher M."/>
            <person name="Ghai R."/>
            <person name="Kavagutti S V."/>
        </authorList>
    </citation>
    <scope>NUCLEOTIDE SEQUENCE</scope>
</reference>
<dbReference type="Pfam" id="PF01844">
    <property type="entry name" value="HNH"/>
    <property type="match status" value="1"/>
</dbReference>
<organism evidence="2">
    <name type="scientific">freshwater metagenome</name>
    <dbReference type="NCBI Taxonomy" id="449393"/>
    <lineage>
        <taxon>unclassified sequences</taxon>
        <taxon>metagenomes</taxon>
        <taxon>ecological metagenomes</taxon>
    </lineage>
</organism>
<evidence type="ECO:0000313" key="2">
    <source>
        <dbReference type="EMBL" id="CAB4967573.1"/>
    </source>
</evidence>
<dbReference type="GO" id="GO:0004519">
    <property type="term" value="F:endonuclease activity"/>
    <property type="evidence" value="ECO:0007669"/>
    <property type="project" value="InterPro"/>
</dbReference>
<dbReference type="CDD" id="cd00085">
    <property type="entry name" value="HNHc"/>
    <property type="match status" value="1"/>
</dbReference>
<feature type="domain" description="HNH nuclease" evidence="1">
    <location>
        <begin position="225"/>
        <end position="273"/>
    </location>
</feature>
<dbReference type="InterPro" id="IPR052892">
    <property type="entry name" value="NA-targeting_endonuclease"/>
</dbReference>
<accession>A0A6J7LLH0</accession>
<dbReference type="Gene3D" id="1.10.30.50">
    <property type="match status" value="1"/>
</dbReference>
<name>A0A6J7LLH0_9ZZZZ</name>
<dbReference type="PANTHER" id="PTHR33877">
    <property type="entry name" value="SLL1193 PROTEIN"/>
    <property type="match status" value="1"/>
</dbReference>
<dbReference type="PANTHER" id="PTHR33877:SF2">
    <property type="entry name" value="OS07G0170200 PROTEIN"/>
    <property type="match status" value="1"/>
</dbReference>
<protein>
    <submittedName>
        <fullName evidence="2">Unannotated protein</fullName>
    </submittedName>
</protein>
<dbReference type="InterPro" id="IPR002711">
    <property type="entry name" value="HNH"/>
</dbReference>
<dbReference type="SMART" id="SM00507">
    <property type="entry name" value="HNHc"/>
    <property type="match status" value="1"/>
</dbReference>
<evidence type="ECO:0000259" key="1">
    <source>
        <dbReference type="SMART" id="SM00507"/>
    </source>
</evidence>